<dbReference type="AlphaFoldDB" id="A0A067SY67"/>
<evidence type="ECO:0000313" key="3">
    <source>
        <dbReference type="EMBL" id="KDR72639.1"/>
    </source>
</evidence>
<dbReference type="HOGENOM" id="CLU_002639_2_8_1"/>
<accession>A0A067SY67</accession>
<dbReference type="PANTHER" id="PTHR33112:SF9">
    <property type="entry name" value="HETEROKARYON INCOMPATIBILITY DOMAIN-CONTAINING PROTEIN"/>
    <property type="match status" value="1"/>
</dbReference>
<dbReference type="Pfam" id="PF06985">
    <property type="entry name" value="HET"/>
    <property type="match status" value="1"/>
</dbReference>
<evidence type="ECO:0000259" key="2">
    <source>
        <dbReference type="Pfam" id="PF06985"/>
    </source>
</evidence>
<dbReference type="Proteomes" id="UP000027222">
    <property type="component" value="Unassembled WGS sequence"/>
</dbReference>
<dbReference type="STRING" id="685588.A0A067SY67"/>
<dbReference type="EMBL" id="KL142388">
    <property type="protein sequence ID" value="KDR72639.1"/>
    <property type="molecule type" value="Genomic_DNA"/>
</dbReference>
<gene>
    <name evidence="3" type="ORF">GALMADRAFT_757779</name>
</gene>
<dbReference type="PANTHER" id="PTHR33112">
    <property type="entry name" value="DOMAIN PROTEIN, PUTATIVE-RELATED"/>
    <property type="match status" value="1"/>
</dbReference>
<keyword evidence="4" id="KW-1185">Reference proteome</keyword>
<feature type="compositionally biased region" description="Acidic residues" evidence="1">
    <location>
        <begin position="438"/>
        <end position="483"/>
    </location>
</feature>
<proteinExistence type="predicted"/>
<feature type="domain" description="Heterokaryon incompatibility" evidence="2">
    <location>
        <begin position="220"/>
        <end position="372"/>
    </location>
</feature>
<evidence type="ECO:0000256" key="1">
    <source>
        <dbReference type="SAM" id="MobiDB-lite"/>
    </source>
</evidence>
<protein>
    <recommendedName>
        <fullName evidence="2">Heterokaryon incompatibility domain-containing protein</fullName>
    </recommendedName>
</protein>
<dbReference type="OrthoDB" id="2970098at2759"/>
<name>A0A067SY67_GALM3</name>
<evidence type="ECO:0000313" key="4">
    <source>
        <dbReference type="Proteomes" id="UP000027222"/>
    </source>
</evidence>
<sequence length="741" mass="82690">MPLRWTAAGLVPYGYDSSDEEDDSDSPCDVCANLDRNIVAKWSRSGDHYFSIRDIKPSAIKAQQGICEPCSIICSGINNFRPLSTLEDDVMSIHIMAYDDSSRPVLVWLARAAGLARADVRLANVPSDAQSPAELLMEVYTDKEDGPSPWPAIGSGHYVSEDPTSDEAFELISKWIDKCSSDHPLCRPMSTTTLPSRVIDVGSDNCAPKLHISSGESEPYATLSHSWGKSQPLTTTTKTITSHMNGIVWGHLSKTFREAIIITRRLGLKYLWVDSLCIIQDDTHDWEIESPKMASIYKNSYVTIASTGYADGGGGLLDDRQGCRLNIEGKYVYVREYLDHEQFAAEDFGQPGQTWMASLRYPLFTRGWCFQERVLATRVLHYTPAGVFFECGSAAWCECQCEPEVRDVRSFKWRFSTRLEDSADADADTGDNTRADYPDDDEDGDEGENESENENNWEDVDDSEDEGDGEEEGEDDDEDDNDNDPSALWIKIVENYTGKSLSYQTDVLPALSGVASQWQQAGLGKYLAGLWEQNLATGLLWTSGEPMPEEFQSDTYLAPTFSWASRVGSMKSFNARRPHKTHVEILEAHCTPKGSNPWGQVVDGFVRLRGPLVKAKFHSEDCGSCATVFWQELNGACHLWKRGYEAEYFNVDRATDSEIKNGEDVYLLLVATVEPKLDSGPSRPPQKGDIGKMMQKGKVSHSAVLILQHTGDRNRYKRIGAAHDIDDNWFNEAGEKEIIIL</sequence>
<dbReference type="InterPro" id="IPR010730">
    <property type="entry name" value="HET"/>
</dbReference>
<reference evidence="4" key="1">
    <citation type="journal article" date="2014" name="Proc. Natl. Acad. Sci. U.S.A.">
        <title>Extensive sampling of basidiomycete genomes demonstrates inadequacy of the white-rot/brown-rot paradigm for wood decay fungi.</title>
        <authorList>
            <person name="Riley R."/>
            <person name="Salamov A.A."/>
            <person name="Brown D.W."/>
            <person name="Nagy L.G."/>
            <person name="Floudas D."/>
            <person name="Held B.W."/>
            <person name="Levasseur A."/>
            <person name="Lombard V."/>
            <person name="Morin E."/>
            <person name="Otillar R."/>
            <person name="Lindquist E.A."/>
            <person name="Sun H."/>
            <person name="LaButti K.M."/>
            <person name="Schmutz J."/>
            <person name="Jabbour D."/>
            <person name="Luo H."/>
            <person name="Baker S.E."/>
            <person name="Pisabarro A.G."/>
            <person name="Walton J.D."/>
            <person name="Blanchette R.A."/>
            <person name="Henrissat B."/>
            <person name="Martin F."/>
            <person name="Cullen D."/>
            <person name="Hibbett D.S."/>
            <person name="Grigoriev I.V."/>
        </authorList>
    </citation>
    <scope>NUCLEOTIDE SEQUENCE [LARGE SCALE GENOMIC DNA]</scope>
    <source>
        <strain evidence="4">CBS 339.88</strain>
    </source>
</reference>
<organism evidence="3 4">
    <name type="scientific">Galerina marginata (strain CBS 339.88)</name>
    <dbReference type="NCBI Taxonomy" id="685588"/>
    <lineage>
        <taxon>Eukaryota</taxon>
        <taxon>Fungi</taxon>
        <taxon>Dikarya</taxon>
        <taxon>Basidiomycota</taxon>
        <taxon>Agaricomycotina</taxon>
        <taxon>Agaricomycetes</taxon>
        <taxon>Agaricomycetidae</taxon>
        <taxon>Agaricales</taxon>
        <taxon>Agaricineae</taxon>
        <taxon>Strophariaceae</taxon>
        <taxon>Galerina</taxon>
    </lineage>
</organism>
<feature type="region of interest" description="Disordered" evidence="1">
    <location>
        <begin position="422"/>
        <end position="485"/>
    </location>
</feature>